<organism evidence="1 2">
    <name type="scientific">Schizothecium vesticola</name>
    <dbReference type="NCBI Taxonomy" id="314040"/>
    <lineage>
        <taxon>Eukaryota</taxon>
        <taxon>Fungi</taxon>
        <taxon>Dikarya</taxon>
        <taxon>Ascomycota</taxon>
        <taxon>Pezizomycotina</taxon>
        <taxon>Sordariomycetes</taxon>
        <taxon>Sordariomycetidae</taxon>
        <taxon>Sordariales</taxon>
        <taxon>Schizotheciaceae</taxon>
        <taxon>Schizothecium</taxon>
    </lineage>
</organism>
<dbReference type="AlphaFoldDB" id="A0AA40F7M0"/>
<dbReference type="EMBL" id="JAUKUD010000002">
    <property type="protein sequence ID" value="KAK0752635.1"/>
    <property type="molecule type" value="Genomic_DNA"/>
</dbReference>
<name>A0AA40F7M0_9PEZI</name>
<evidence type="ECO:0000313" key="1">
    <source>
        <dbReference type="EMBL" id="KAK0752635.1"/>
    </source>
</evidence>
<dbReference type="Proteomes" id="UP001172155">
    <property type="component" value="Unassembled WGS sequence"/>
</dbReference>
<comment type="caution">
    <text evidence="1">The sequence shown here is derived from an EMBL/GenBank/DDBJ whole genome shotgun (WGS) entry which is preliminary data.</text>
</comment>
<accession>A0AA40F7M0</accession>
<reference evidence="1" key="1">
    <citation type="submission" date="2023-06" db="EMBL/GenBank/DDBJ databases">
        <title>Genome-scale phylogeny and comparative genomics of the fungal order Sordariales.</title>
        <authorList>
            <consortium name="Lawrence Berkeley National Laboratory"/>
            <person name="Hensen N."/>
            <person name="Bonometti L."/>
            <person name="Westerberg I."/>
            <person name="Brannstrom I.O."/>
            <person name="Guillou S."/>
            <person name="Cros-Aarteil S."/>
            <person name="Calhoun S."/>
            <person name="Haridas S."/>
            <person name="Kuo A."/>
            <person name="Mondo S."/>
            <person name="Pangilinan J."/>
            <person name="Riley R."/>
            <person name="LaButti K."/>
            <person name="Andreopoulos B."/>
            <person name="Lipzen A."/>
            <person name="Chen C."/>
            <person name="Yanf M."/>
            <person name="Daum C."/>
            <person name="Ng V."/>
            <person name="Clum A."/>
            <person name="Steindorff A."/>
            <person name="Ohm R."/>
            <person name="Martin F."/>
            <person name="Silar P."/>
            <person name="Natvig D."/>
            <person name="Lalanne C."/>
            <person name="Gautier V."/>
            <person name="Ament-velasquez S.L."/>
            <person name="Kruys A."/>
            <person name="Hutchinson M.I."/>
            <person name="Powell A.J."/>
            <person name="Barry K."/>
            <person name="Miller A.N."/>
            <person name="Grigoriev I.V."/>
            <person name="Debuchy R."/>
            <person name="Gladieux P."/>
            <person name="Thoren M.H."/>
            <person name="Johannesson H."/>
        </authorList>
    </citation>
    <scope>NUCLEOTIDE SEQUENCE</scope>
    <source>
        <strain evidence="1">SMH3187-1</strain>
    </source>
</reference>
<sequence>MFTFSLFSFPAPEVTPTLMTLRSRATRPSHHIKITMKPMGCMVRAREFCFRQSLSTGSAPGHVAKHDE</sequence>
<proteinExistence type="predicted"/>
<protein>
    <submittedName>
        <fullName evidence="1">Uncharacterized protein</fullName>
    </submittedName>
</protein>
<evidence type="ECO:0000313" key="2">
    <source>
        <dbReference type="Proteomes" id="UP001172155"/>
    </source>
</evidence>
<keyword evidence="2" id="KW-1185">Reference proteome</keyword>
<gene>
    <name evidence="1" type="ORF">B0T18DRAFT_405285</name>
</gene>